<organismHost>
    <name type="scientific">Myodes glareolus</name>
    <name type="common">Bank vole</name>
    <name type="synonym">Clethrionomys glareolus</name>
    <dbReference type="NCBI Taxonomy" id="447135"/>
</organismHost>
<organismHost>
    <name type="scientific">Mus musculus</name>
    <name type="common">Mouse</name>
    <dbReference type="NCBI Taxonomy" id="10090"/>
</organismHost>
<name>A0A290GQ84_COWPX</name>
<dbReference type="EMBL" id="KY569020">
    <property type="protein sequence ID" value="ATB55623.1"/>
    <property type="molecule type" value="Genomic_DNA"/>
</dbReference>
<organismHost>
    <name type="scientific">Bos taurus</name>
    <name type="common">Bovine</name>
    <dbReference type="NCBI Taxonomy" id="9913"/>
</organismHost>
<sequence length="9" mass="1110">MADKKKFSR</sequence>
<organismHost>
    <name type="scientific">Homo sapiens</name>
    <name type="common">Human</name>
    <dbReference type="NCBI Taxonomy" id="9606"/>
</organismHost>
<protein>
    <submittedName>
        <fullName evidence="1">CPXV144 protein</fullName>
    </submittedName>
</protein>
<proteinExistence type="predicted"/>
<organismHost>
    <name type="scientific">Felis catus</name>
    <name type="common">Cat</name>
    <name type="synonym">Felis silvestris catus</name>
    <dbReference type="NCBI Taxonomy" id="9685"/>
</organismHost>
<accession>A0A290GQ84</accession>
<organismHost>
    <name type="scientific">Loxodonta africana</name>
    <name type="common">African elephant</name>
    <dbReference type="NCBI Taxonomy" id="9785"/>
</organismHost>
<evidence type="ECO:0000313" key="1">
    <source>
        <dbReference type="EMBL" id="ATB55623.1"/>
    </source>
</evidence>
<organismHost>
    <name type="scientific">Microtus agrestis</name>
    <name type="common">Short-tailed field vole</name>
    <dbReference type="NCBI Taxonomy" id="29092"/>
</organismHost>
<organism evidence="1">
    <name type="scientific">Cowpox virus</name>
    <name type="common">CPV</name>
    <dbReference type="NCBI Taxonomy" id="10243"/>
    <lineage>
        <taxon>Viruses</taxon>
        <taxon>Varidnaviria</taxon>
        <taxon>Bamfordvirae</taxon>
        <taxon>Nucleocytoviricota</taxon>
        <taxon>Pokkesviricetes</taxon>
        <taxon>Chitovirales</taxon>
        <taxon>Poxviridae</taxon>
        <taxon>Chordopoxvirinae</taxon>
        <taxon>Orthopoxvirus</taxon>
        <taxon>Orthopoxvirus cowpox</taxon>
    </lineage>
</organism>
<organismHost>
    <name type="scientific">Apodemus sylvaticus</name>
    <name type="common">European woodmouse</name>
    <dbReference type="NCBI Taxonomy" id="10129"/>
</organismHost>
<dbReference type="Proteomes" id="UP000282059">
    <property type="component" value="Segment"/>
</dbReference>
<reference evidence="1" key="1">
    <citation type="submission" date="2017-02" db="EMBL/GenBank/DDBJ databases">
        <title>Seasonal Recurring Cowpox Virus Outbreaks in Captive Cheetahs (Acinonyx jubatus).</title>
        <authorList>
            <person name="Stagegaard J."/>
            <person name="Kurth A."/>
            <person name="Stern D."/>
            <person name="Dabrowski P.W."/>
            <person name="Pocknell A."/>
            <person name="Nitsche A."/>
            <person name="Schrick L."/>
        </authorList>
    </citation>
    <scope>NUCLEOTIDE SEQUENCE [LARGE SCALE GENOMIC DNA]</scope>
    <source>
        <strain evidence="1">CPXV CheNuru_DK_2012</strain>
    </source>
</reference>